<dbReference type="Proteomes" id="UP001162480">
    <property type="component" value="Chromosome 4"/>
</dbReference>
<dbReference type="Pfam" id="PF08585">
    <property type="entry name" value="RMI1_N_C"/>
    <property type="match status" value="1"/>
</dbReference>
<evidence type="ECO:0000313" key="7">
    <source>
        <dbReference type="Proteomes" id="UP001162480"/>
    </source>
</evidence>
<dbReference type="GO" id="GO:0016604">
    <property type="term" value="C:nuclear body"/>
    <property type="evidence" value="ECO:0007669"/>
    <property type="project" value="TreeGrafter"/>
</dbReference>
<evidence type="ECO:0000259" key="4">
    <source>
        <dbReference type="Pfam" id="PF08585"/>
    </source>
</evidence>
<name>A0AA36ASK3_OCTVU</name>
<dbReference type="InterPro" id="IPR044881">
    <property type="entry name" value="RMI1_N_N_sf"/>
</dbReference>
<dbReference type="EMBL" id="OX597817">
    <property type="protein sequence ID" value="CAI9721530.1"/>
    <property type="molecule type" value="Genomic_DNA"/>
</dbReference>
<evidence type="ECO:0000256" key="2">
    <source>
        <dbReference type="ARBA" id="ARBA00018987"/>
    </source>
</evidence>
<feature type="domain" description="RMI1 N-terminal" evidence="5">
    <location>
        <begin position="26"/>
        <end position="74"/>
    </location>
</feature>
<dbReference type="InterPro" id="IPR013894">
    <property type="entry name" value="RMI1_OB"/>
</dbReference>
<feature type="compositionally biased region" description="Polar residues" evidence="3">
    <location>
        <begin position="407"/>
        <end position="426"/>
    </location>
</feature>
<dbReference type="AlphaFoldDB" id="A0AA36ASK3"/>
<protein>
    <recommendedName>
        <fullName evidence="2">RecQ-mediated genome instability protein 1</fullName>
    </recommendedName>
</protein>
<dbReference type="InterPro" id="IPR049363">
    <property type="entry name" value="RMI1_N"/>
</dbReference>
<dbReference type="PANTHER" id="PTHR14790">
    <property type="entry name" value="RECQ-MEDIATED GENOME INSTABILITY PROTEIN 1 RMI1"/>
    <property type="match status" value="1"/>
</dbReference>
<feature type="compositionally biased region" description="Polar residues" evidence="3">
    <location>
        <begin position="376"/>
        <end position="390"/>
    </location>
</feature>
<feature type="compositionally biased region" description="Low complexity" evidence="3">
    <location>
        <begin position="439"/>
        <end position="448"/>
    </location>
</feature>
<dbReference type="GO" id="GO:0000712">
    <property type="term" value="P:resolution of meiotic recombination intermediates"/>
    <property type="evidence" value="ECO:0007669"/>
    <property type="project" value="TreeGrafter"/>
</dbReference>
<dbReference type="Pfam" id="PF21000">
    <property type="entry name" value="RMI1_N_N"/>
    <property type="match status" value="1"/>
</dbReference>
<dbReference type="FunFam" id="2.40.50.770:FF:000002">
    <property type="entry name" value="recQ-mediated genome instability protein 1"/>
    <property type="match status" value="1"/>
</dbReference>
<accession>A0AA36ASK3</accession>
<evidence type="ECO:0000259" key="5">
    <source>
        <dbReference type="Pfam" id="PF21000"/>
    </source>
</evidence>
<dbReference type="PANTHER" id="PTHR14790:SF15">
    <property type="entry name" value="RECQ-MEDIATED GENOME INSTABILITY PROTEIN 1"/>
    <property type="match status" value="1"/>
</dbReference>
<dbReference type="GO" id="GO:0031422">
    <property type="term" value="C:RecQ family helicase-topoisomerase III complex"/>
    <property type="evidence" value="ECO:0007669"/>
    <property type="project" value="TreeGrafter"/>
</dbReference>
<evidence type="ECO:0000313" key="6">
    <source>
        <dbReference type="EMBL" id="CAI9721530.1"/>
    </source>
</evidence>
<evidence type="ECO:0000256" key="3">
    <source>
        <dbReference type="SAM" id="MobiDB-lite"/>
    </source>
</evidence>
<dbReference type="InterPro" id="IPR042470">
    <property type="entry name" value="RMI1_N_C_sf"/>
</dbReference>
<feature type="domain" description="RecQ mediated genome instability protein 1 OB-fold" evidence="4">
    <location>
        <begin position="80"/>
        <end position="212"/>
    </location>
</feature>
<comment type="similarity">
    <text evidence="1">Belongs to the RMI1 family.</text>
</comment>
<sequence>MDKWNRLSFDTTNSLGAIMEAVHIFLKSKHIQVPMEWLDACIDWLKEEHQGSTLSADQLKSLVYEQWLAADLTELGSQCLPQQTATSNKFFLSGFYCLQVNNIIDISTSYYTQHSKLKGTDSSNSLISAENPKQYTPQPVHCRMLKMEMTDGTTVVHGIEYKSIPSLNVNINPGFKVLMKGKILCRNGVLMLSNENISVLGGEVDSLIESNAQLLLIPKVMKEVALFAGKDMRKDFVDSDNNNKNISNRKMKELHTSNVQNKKHVYSDSSYDQACIQKKSRLYKDTSEETFDPHYNNMKDNATKMSTNLIDEFADEWDDLDFMQELDENADLNIPKKSNEKPVSQPSEISHFEENWDEDEMEVAMLNDIEFENETKPQNSDIHSSTSMAPSVTHDEISTSRLKAHQKPTSSVTSKYNKQLSTLDINSNKKKSDASQFESYNDSSTSTSNSIEHLMNKWTKLSTQSHIQSNIFPCLSKGLYINIIKQDDSSKWQMAVKMYVK</sequence>
<evidence type="ECO:0000256" key="1">
    <source>
        <dbReference type="ARBA" id="ARBA00006395"/>
    </source>
</evidence>
<keyword evidence="7" id="KW-1185">Reference proteome</keyword>
<dbReference type="Gene3D" id="1.10.8.1020">
    <property type="entry name" value="RecQ-mediated genome instability protein 1, N-terminal domain"/>
    <property type="match status" value="1"/>
</dbReference>
<proteinExistence type="inferred from homology"/>
<dbReference type="Gene3D" id="2.40.50.770">
    <property type="entry name" value="RecQ-mediated genome instability protein Rmi1, C-terminal domain"/>
    <property type="match status" value="1"/>
</dbReference>
<dbReference type="SMART" id="SM01161">
    <property type="entry name" value="DUF1767"/>
    <property type="match status" value="1"/>
</dbReference>
<reference evidence="6" key="1">
    <citation type="submission" date="2023-08" db="EMBL/GenBank/DDBJ databases">
        <authorList>
            <person name="Alioto T."/>
            <person name="Alioto T."/>
            <person name="Gomez Garrido J."/>
        </authorList>
    </citation>
    <scope>NUCLEOTIDE SEQUENCE</scope>
</reference>
<feature type="region of interest" description="Disordered" evidence="3">
    <location>
        <begin position="375"/>
        <end position="448"/>
    </location>
</feature>
<gene>
    <name evidence="6" type="ORF">OCTVUL_1B003020</name>
</gene>
<organism evidence="6 7">
    <name type="scientific">Octopus vulgaris</name>
    <name type="common">Common octopus</name>
    <dbReference type="NCBI Taxonomy" id="6645"/>
    <lineage>
        <taxon>Eukaryota</taxon>
        <taxon>Metazoa</taxon>
        <taxon>Spiralia</taxon>
        <taxon>Lophotrochozoa</taxon>
        <taxon>Mollusca</taxon>
        <taxon>Cephalopoda</taxon>
        <taxon>Coleoidea</taxon>
        <taxon>Octopodiformes</taxon>
        <taxon>Octopoda</taxon>
        <taxon>Incirrata</taxon>
        <taxon>Octopodidae</taxon>
        <taxon>Octopus</taxon>
    </lineage>
</organism>
<dbReference type="GO" id="GO:0000724">
    <property type="term" value="P:double-strand break repair via homologous recombination"/>
    <property type="evidence" value="ECO:0007669"/>
    <property type="project" value="TreeGrafter"/>
</dbReference>